<sequence>MANAKVKSEGKRGLATQLKEAKTRIEELELKLSDAQLRASAAEADRMSRTFGLFSTLEEDNAAMRKHMREREALLSALGAMAVMVGTMTELMQEAS</sequence>
<dbReference type="EMBL" id="LR796682">
    <property type="protein sequence ID" value="CAB4158897.1"/>
    <property type="molecule type" value="Genomic_DNA"/>
</dbReference>
<keyword evidence="1" id="KW-0175">Coiled coil</keyword>
<evidence type="ECO:0000256" key="2">
    <source>
        <dbReference type="SAM" id="Phobius"/>
    </source>
</evidence>
<feature type="coiled-coil region" evidence="1">
    <location>
        <begin position="11"/>
        <end position="45"/>
    </location>
</feature>
<feature type="transmembrane region" description="Helical" evidence="2">
    <location>
        <begin position="73"/>
        <end position="92"/>
    </location>
</feature>
<protein>
    <submittedName>
        <fullName evidence="3">Uncharacterized protein</fullName>
    </submittedName>
</protein>
<keyword evidence="2" id="KW-0472">Membrane</keyword>
<reference evidence="3" key="1">
    <citation type="submission" date="2020-04" db="EMBL/GenBank/DDBJ databases">
        <authorList>
            <person name="Chiriac C."/>
            <person name="Salcher M."/>
            <person name="Ghai R."/>
            <person name="Kavagutti S V."/>
        </authorList>
    </citation>
    <scope>NUCLEOTIDE SEQUENCE</scope>
</reference>
<proteinExistence type="predicted"/>
<name>A0A6J5NJB0_9CAUD</name>
<gene>
    <name evidence="3" type="ORF">UFOVP706_38</name>
</gene>
<organism evidence="3">
    <name type="scientific">uncultured Caudovirales phage</name>
    <dbReference type="NCBI Taxonomy" id="2100421"/>
    <lineage>
        <taxon>Viruses</taxon>
        <taxon>Duplodnaviria</taxon>
        <taxon>Heunggongvirae</taxon>
        <taxon>Uroviricota</taxon>
        <taxon>Caudoviricetes</taxon>
        <taxon>Peduoviridae</taxon>
        <taxon>Maltschvirus</taxon>
        <taxon>Maltschvirus maltsch</taxon>
    </lineage>
</organism>
<evidence type="ECO:0000256" key="1">
    <source>
        <dbReference type="SAM" id="Coils"/>
    </source>
</evidence>
<keyword evidence="2" id="KW-0812">Transmembrane</keyword>
<accession>A0A6J5NJB0</accession>
<keyword evidence="2" id="KW-1133">Transmembrane helix</keyword>
<evidence type="ECO:0000313" key="3">
    <source>
        <dbReference type="EMBL" id="CAB4158897.1"/>
    </source>
</evidence>